<feature type="chain" id="PRO_5034110273" evidence="1">
    <location>
        <begin position="22"/>
        <end position="70"/>
    </location>
</feature>
<organism evidence="2">
    <name type="scientific">Ancylometes rufus</name>
    <dbReference type="NCBI Taxonomy" id="2066573"/>
    <lineage>
        <taxon>Eukaryota</taxon>
        <taxon>Metazoa</taxon>
        <taxon>Ecdysozoa</taxon>
        <taxon>Arthropoda</taxon>
        <taxon>Chelicerata</taxon>
        <taxon>Arachnida</taxon>
        <taxon>Araneae</taxon>
        <taxon>Araneomorphae</taxon>
        <taxon>Entelegynae</taxon>
        <taxon>Lycosoidea</taxon>
        <taxon>Ctenidae</taxon>
        <taxon>Ancylometes</taxon>
    </lineage>
</organism>
<protein>
    <submittedName>
        <fullName evidence="2">Ancylometin 1</fullName>
    </submittedName>
</protein>
<accession>A0A8D7ZR46</accession>
<sequence>MKIFPLFSLFVVFLVISTSWANKNYKEDEENLKERIESGMDEMTAEYRKVNCPPKWKCTDHKSRIIKKYY</sequence>
<feature type="signal peptide" evidence="1">
    <location>
        <begin position="1"/>
        <end position="21"/>
    </location>
</feature>
<name>A0A8D7ZR46_9ARAC</name>
<evidence type="ECO:0000313" key="2">
    <source>
        <dbReference type="EMBL" id="CAG6442820.1"/>
    </source>
</evidence>
<proteinExistence type="evidence at transcript level"/>
<keyword evidence="1" id="KW-0732">Signal</keyword>
<dbReference type="AlphaFoldDB" id="A0A8D7ZR46"/>
<reference evidence="2" key="1">
    <citation type="submission" date="2021-05" db="EMBL/GenBank/DDBJ databases">
        <authorList>
            <person name="Kuhn-Nentwig L."/>
        </authorList>
    </citation>
    <scope>NUCLEOTIDE SEQUENCE</scope>
    <source>
        <tissue evidence="2">Venom gland</tissue>
    </source>
</reference>
<evidence type="ECO:0000256" key="1">
    <source>
        <dbReference type="SAM" id="SignalP"/>
    </source>
</evidence>
<dbReference type="EMBL" id="OU064378">
    <property type="protein sequence ID" value="CAG6442820.1"/>
    <property type="molecule type" value="mRNA"/>
</dbReference>